<proteinExistence type="inferred from homology"/>
<dbReference type="InterPro" id="IPR030395">
    <property type="entry name" value="GP_PDE_dom"/>
</dbReference>
<reference evidence="3" key="1">
    <citation type="journal article" date="2022" name="bioRxiv">
        <title>Sequencing and chromosome-scale assembly of the giantPleurodeles waltlgenome.</title>
        <authorList>
            <person name="Brown T."/>
            <person name="Elewa A."/>
            <person name="Iarovenko S."/>
            <person name="Subramanian E."/>
            <person name="Araus A.J."/>
            <person name="Petzold A."/>
            <person name="Susuki M."/>
            <person name="Suzuki K.-i.T."/>
            <person name="Hayashi T."/>
            <person name="Toyoda A."/>
            <person name="Oliveira C."/>
            <person name="Osipova E."/>
            <person name="Leigh N.D."/>
            <person name="Simon A."/>
            <person name="Yun M.H."/>
        </authorList>
    </citation>
    <scope>NUCLEOTIDE SEQUENCE</scope>
    <source>
        <strain evidence="3">20211129_DDA</strain>
        <tissue evidence="3">Liver</tissue>
    </source>
</reference>
<dbReference type="GO" id="GO:0070291">
    <property type="term" value="P:N-acylethanolamine metabolic process"/>
    <property type="evidence" value="ECO:0007669"/>
    <property type="project" value="TreeGrafter"/>
</dbReference>
<dbReference type="PANTHER" id="PTHR46320">
    <property type="entry name" value="GLYCEROPHOSPHODIESTER PHOSPHODIESTERASE 1"/>
    <property type="match status" value="1"/>
</dbReference>
<keyword evidence="4" id="KW-1185">Reference proteome</keyword>
<dbReference type="PROSITE" id="PS51704">
    <property type="entry name" value="GP_PDE"/>
    <property type="match status" value="1"/>
</dbReference>
<organism evidence="3 4">
    <name type="scientific">Pleurodeles waltl</name>
    <name type="common">Iberian ribbed newt</name>
    <dbReference type="NCBI Taxonomy" id="8319"/>
    <lineage>
        <taxon>Eukaryota</taxon>
        <taxon>Metazoa</taxon>
        <taxon>Chordata</taxon>
        <taxon>Craniata</taxon>
        <taxon>Vertebrata</taxon>
        <taxon>Euteleostomi</taxon>
        <taxon>Amphibia</taxon>
        <taxon>Batrachia</taxon>
        <taxon>Caudata</taxon>
        <taxon>Salamandroidea</taxon>
        <taxon>Salamandridae</taxon>
        <taxon>Pleurodelinae</taxon>
        <taxon>Pleurodeles</taxon>
    </lineage>
</organism>
<comment type="similarity">
    <text evidence="1">Belongs to the glycerophosphoryl diester phosphodiesterase family.</text>
</comment>
<dbReference type="Proteomes" id="UP001066276">
    <property type="component" value="Chromosome 10"/>
</dbReference>
<comment type="caution">
    <text evidence="3">The sequence shown here is derived from an EMBL/GenBank/DDBJ whole genome shotgun (WGS) entry which is preliminary data.</text>
</comment>
<dbReference type="GO" id="GO:0005886">
    <property type="term" value="C:plasma membrane"/>
    <property type="evidence" value="ECO:0007669"/>
    <property type="project" value="TreeGrafter"/>
</dbReference>
<evidence type="ECO:0000259" key="2">
    <source>
        <dbReference type="PROSITE" id="PS51704"/>
    </source>
</evidence>
<dbReference type="PANTHER" id="PTHR46320:SF1">
    <property type="entry name" value="GLYCEROPHOSPHODIESTER PHOSPHODIESTERASE 1"/>
    <property type="match status" value="1"/>
</dbReference>
<protein>
    <recommendedName>
        <fullName evidence="2">GP-PDE domain-containing protein</fullName>
    </recommendedName>
</protein>
<dbReference type="SUPFAM" id="SSF51695">
    <property type="entry name" value="PLC-like phosphodiesterases"/>
    <property type="match status" value="1"/>
</dbReference>
<sequence>MLWHEGLLASFTTIFLLLLLLSRDVFYSSVITGVLYFLLITFRFPPVPESRAQLVLKPQGIVSVIAHRGGAHDAPENTLAAIRQAAKNGATGVELDLEFSADGVPVLMHDDSVDRTTDGIGKLEEYTFIELRKLDPTAKHRLRHLFRGERIPTLREAVIECIHYNLTIFFDVKGHATEAAAALRKIYMEFPRLYNMSIVCSFEPQVIYMMRKSDVNVVTALTHRPWSISHFGDGKPRFSSASKHYFCMLLDILFDWTLHNILWNFCGVSAFLMQKSYISQTYVKHWTSRGVEVVGWTVNNFAEKVYYETVLQSCYITDSLLENSPPHL</sequence>
<dbReference type="AlphaFoldDB" id="A0AAV7M5F3"/>
<accession>A0AAV7M5F3</accession>
<dbReference type="InterPro" id="IPR017946">
    <property type="entry name" value="PLC-like_Pdiesterase_TIM-brl"/>
</dbReference>
<dbReference type="EMBL" id="JANPWB010000014">
    <property type="protein sequence ID" value="KAJ1097113.1"/>
    <property type="molecule type" value="Genomic_DNA"/>
</dbReference>
<dbReference type="GO" id="GO:0006644">
    <property type="term" value="P:phospholipid metabolic process"/>
    <property type="evidence" value="ECO:0007669"/>
    <property type="project" value="TreeGrafter"/>
</dbReference>
<dbReference type="Pfam" id="PF03009">
    <property type="entry name" value="GDPD"/>
    <property type="match status" value="1"/>
</dbReference>
<dbReference type="GO" id="GO:0006580">
    <property type="term" value="P:ethanolamine metabolic process"/>
    <property type="evidence" value="ECO:0007669"/>
    <property type="project" value="TreeGrafter"/>
</dbReference>
<dbReference type="GO" id="GO:0008889">
    <property type="term" value="F:glycerophosphodiester phosphodiesterase activity"/>
    <property type="evidence" value="ECO:0007669"/>
    <property type="project" value="TreeGrafter"/>
</dbReference>
<evidence type="ECO:0000256" key="1">
    <source>
        <dbReference type="ARBA" id="ARBA00007277"/>
    </source>
</evidence>
<evidence type="ECO:0000313" key="3">
    <source>
        <dbReference type="EMBL" id="KAJ1097113.1"/>
    </source>
</evidence>
<feature type="domain" description="GP-PDE" evidence="2">
    <location>
        <begin position="62"/>
        <end position="328"/>
    </location>
</feature>
<name>A0AAV7M5F3_PLEWA</name>
<dbReference type="Gene3D" id="3.20.20.190">
    <property type="entry name" value="Phosphatidylinositol (PI) phosphodiesterase"/>
    <property type="match status" value="1"/>
</dbReference>
<evidence type="ECO:0000313" key="4">
    <source>
        <dbReference type="Proteomes" id="UP001066276"/>
    </source>
</evidence>
<dbReference type="CDD" id="cd08573">
    <property type="entry name" value="GDPD_GDE1"/>
    <property type="match status" value="1"/>
</dbReference>
<gene>
    <name evidence="3" type="ORF">NDU88_002240</name>
</gene>